<keyword evidence="3" id="KW-1133">Transmembrane helix</keyword>
<evidence type="ECO:0000256" key="2">
    <source>
        <dbReference type="SAM" id="MobiDB-lite"/>
    </source>
</evidence>
<feature type="compositionally biased region" description="Acidic residues" evidence="2">
    <location>
        <begin position="1"/>
        <end position="10"/>
    </location>
</feature>
<proteinExistence type="predicted"/>
<comment type="caution">
    <text evidence="4">The sequence shown here is derived from an EMBL/GenBank/DDBJ whole genome shotgun (WGS) entry which is preliminary data.</text>
</comment>
<evidence type="ECO:0008006" key="6">
    <source>
        <dbReference type="Google" id="ProtNLM"/>
    </source>
</evidence>
<gene>
    <name evidence="4" type="ORF">V3H18_10165</name>
</gene>
<dbReference type="EMBL" id="JAZHYN010000026">
    <property type="protein sequence ID" value="MEF3366896.1"/>
    <property type="molecule type" value="Genomic_DNA"/>
</dbReference>
<feature type="coiled-coil region" evidence="1">
    <location>
        <begin position="146"/>
        <end position="189"/>
    </location>
</feature>
<evidence type="ECO:0000256" key="3">
    <source>
        <dbReference type="SAM" id="Phobius"/>
    </source>
</evidence>
<protein>
    <recommendedName>
        <fullName evidence="6">Phage tail protein</fullName>
    </recommendedName>
</protein>
<reference evidence="4 5" key="1">
    <citation type="submission" date="2024-02" db="EMBL/GenBank/DDBJ databases">
        <authorList>
            <person name="Grouzdev D."/>
        </authorList>
    </citation>
    <scope>NUCLEOTIDE SEQUENCE [LARGE SCALE GENOMIC DNA]</scope>
    <source>
        <strain evidence="4 5">9N</strain>
    </source>
</reference>
<keyword evidence="5" id="KW-1185">Reference proteome</keyword>
<keyword evidence="1" id="KW-0175">Coiled coil</keyword>
<feature type="region of interest" description="Disordered" evidence="2">
    <location>
        <begin position="1"/>
        <end position="39"/>
    </location>
</feature>
<evidence type="ECO:0000313" key="4">
    <source>
        <dbReference type="EMBL" id="MEF3366896.1"/>
    </source>
</evidence>
<organism evidence="4 5">
    <name type="scientific">Methylocystis borbori</name>
    <dbReference type="NCBI Taxonomy" id="3118750"/>
    <lineage>
        <taxon>Bacteria</taxon>
        <taxon>Pseudomonadati</taxon>
        <taxon>Pseudomonadota</taxon>
        <taxon>Alphaproteobacteria</taxon>
        <taxon>Hyphomicrobiales</taxon>
        <taxon>Methylocystaceae</taxon>
        <taxon>Methylocystis</taxon>
    </lineage>
</organism>
<name>A0ABU7XK73_9HYPH</name>
<evidence type="ECO:0000313" key="5">
    <source>
        <dbReference type="Proteomes" id="UP001350748"/>
    </source>
</evidence>
<accession>A0ABU7XK73</accession>
<dbReference type="Proteomes" id="UP001350748">
    <property type="component" value="Unassembled WGS sequence"/>
</dbReference>
<evidence type="ECO:0000256" key="1">
    <source>
        <dbReference type="SAM" id="Coils"/>
    </source>
</evidence>
<sequence length="440" mass="45372">MVSPSEEEEKPIETPQAPSETAESPLEPPPEPPAKRKGSPAVGLLSALLLLAIVAGAGGYAAIAFKDKDARLKLVADAIEPYFAQGEAGVAGLKDKISALLGESKPPAKSIEAARETRAPVSELKRAEIAPETPRAPAPAIEEKQVHALEARLDAVEESARKARAAAEAAEAEARSAQAAAEMAQTTAKTAVETAAEAVANAARSGEAPKPAEEGAFSTKDLLAALEGRIDELGDEIKALRERLDSPKNETRAAPETWAAAPPPAAAPDSFAAIAVVATKLQHELEMGRPFVHEMAALEKLGADPTALAALAPFAEKGAPTAAHLRAEFAPAAKKIRALESEPPPSDLSERLLKGASKLVRVHPSGQAPAQTTDEKVAKIDADLAHGDLLAAHAAFVALPEAAQSEAKEFGEALQARVAAARAVEDLLHGAVAGLGGAKK</sequence>
<keyword evidence="3" id="KW-0812">Transmembrane</keyword>
<feature type="transmembrane region" description="Helical" evidence="3">
    <location>
        <begin position="41"/>
        <end position="63"/>
    </location>
</feature>
<dbReference type="RefSeq" id="WP_332081918.1">
    <property type="nucleotide sequence ID" value="NZ_JAZHYN010000026.1"/>
</dbReference>
<keyword evidence="3" id="KW-0472">Membrane</keyword>
<feature type="region of interest" description="Disordered" evidence="2">
    <location>
        <begin position="245"/>
        <end position="265"/>
    </location>
</feature>